<keyword evidence="1" id="KW-1133">Transmembrane helix</keyword>
<keyword evidence="3" id="KW-1185">Reference proteome</keyword>
<evidence type="ECO:0000256" key="1">
    <source>
        <dbReference type="SAM" id="Phobius"/>
    </source>
</evidence>
<reference evidence="2" key="1">
    <citation type="journal article" date="2022" name="bioRxiv">
        <title>Thiovibrio frasassiensisgen. nov., sp. nov., an autotrophic, elemental sulfur disproportionating bacterium isolated from sulfidic karst sediment, and proposal of Thiovibrionaceae fam. nov.</title>
        <authorList>
            <person name="Aronson H."/>
            <person name="Thomas C."/>
            <person name="Bhattacharyya M."/>
            <person name="Eckstein S."/>
            <person name="Jensen S."/>
            <person name="Barco R."/>
            <person name="Macalady J."/>
            <person name="Amend J."/>
        </authorList>
    </citation>
    <scope>NUCLEOTIDE SEQUENCE</scope>
    <source>
        <strain evidence="2">RS19-109</strain>
    </source>
</reference>
<accession>A0A9X4MF28</accession>
<sequence length="139" mass="15000">MSQYCLLLGIVPLCCCHLGKLNRLSLKWMLTGISIGMVVAPVSLGLAQWIHVAGVGKMIGAVGVLLNIIHGPIGYLMATFAGIIEPGVVLTSPELFMVNVLSGLFWCSLYGSLGYNIDLRQSKEERVRGWSLAPSRKSL</sequence>
<keyword evidence="1" id="KW-0472">Membrane</keyword>
<evidence type="ECO:0000313" key="2">
    <source>
        <dbReference type="EMBL" id="MDG4474975.1"/>
    </source>
</evidence>
<protein>
    <submittedName>
        <fullName evidence="2">Uncharacterized protein</fullName>
    </submittedName>
</protein>
<dbReference type="RefSeq" id="WP_307631951.1">
    <property type="nucleotide sequence ID" value="NZ_JAPHEH010000001.1"/>
</dbReference>
<organism evidence="2 3">
    <name type="scientific">Thiovibrio frasassiensis</name>
    <dbReference type="NCBI Taxonomy" id="2984131"/>
    <lineage>
        <taxon>Bacteria</taxon>
        <taxon>Pseudomonadati</taxon>
        <taxon>Thermodesulfobacteriota</taxon>
        <taxon>Desulfobulbia</taxon>
        <taxon>Desulfobulbales</taxon>
        <taxon>Thiovibrionaceae</taxon>
        <taxon>Thiovibrio</taxon>
    </lineage>
</organism>
<dbReference type="EMBL" id="JAPHEH010000001">
    <property type="protein sequence ID" value="MDG4474975.1"/>
    <property type="molecule type" value="Genomic_DNA"/>
</dbReference>
<name>A0A9X4MF28_9BACT</name>
<feature type="transmembrane region" description="Helical" evidence="1">
    <location>
        <begin position="59"/>
        <end position="84"/>
    </location>
</feature>
<dbReference type="AlphaFoldDB" id="A0A9X4MF28"/>
<feature type="transmembrane region" description="Helical" evidence="1">
    <location>
        <begin position="96"/>
        <end position="117"/>
    </location>
</feature>
<proteinExistence type="predicted"/>
<dbReference type="Proteomes" id="UP001154240">
    <property type="component" value="Unassembled WGS sequence"/>
</dbReference>
<gene>
    <name evidence="2" type="ORF">OLX77_02215</name>
</gene>
<comment type="caution">
    <text evidence="2">The sequence shown here is derived from an EMBL/GenBank/DDBJ whole genome shotgun (WGS) entry which is preliminary data.</text>
</comment>
<keyword evidence="1" id="KW-0812">Transmembrane</keyword>
<feature type="transmembrane region" description="Helical" evidence="1">
    <location>
        <begin position="26"/>
        <end position="47"/>
    </location>
</feature>
<evidence type="ECO:0000313" key="3">
    <source>
        <dbReference type="Proteomes" id="UP001154240"/>
    </source>
</evidence>
<reference evidence="2" key="2">
    <citation type="submission" date="2022-10" db="EMBL/GenBank/DDBJ databases">
        <authorList>
            <person name="Aronson H.S."/>
        </authorList>
    </citation>
    <scope>NUCLEOTIDE SEQUENCE</scope>
    <source>
        <strain evidence="2">RS19-109</strain>
    </source>
</reference>